<accession>A0A2P2QEE3</accession>
<evidence type="ECO:0000313" key="1">
    <source>
        <dbReference type="EMBL" id="MBX65305.1"/>
    </source>
</evidence>
<sequence length="65" mass="7622">MLQLTQTLELVEQISITICPINSSAIFDEKSMPSNQVQLQISIQEILITFWFRNICTEDRFQNFI</sequence>
<dbReference type="AlphaFoldDB" id="A0A2P2QEE3"/>
<proteinExistence type="predicted"/>
<organism evidence="1">
    <name type="scientific">Rhizophora mucronata</name>
    <name type="common">Asiatic mangrove</name>
    <dbReference type="NCBI Taxonomy" id="61149"/>
    <lineage>
        <taxon>Eukaryota</taxon>
        <taxon>Viridiplantae</taxon>
        <taxon>Streptophyta</taxon>
        <taxon>Embryophyta</taxon>
        <taxon>Tracheophyta</taxon>
        <taxon>Spermatophyta</taxon>
        <taxon>Magnoliopsida</taxon>
        <taxon>eudicotyledons</taxon>
        <taxon>Gunneridae</taxon>
        <taxon>Pentapetalae</taxon>
        <taxon>rosids</taxon>
        <taxon>fabids</taxon>
        <taxon>Malpighiales</taxon>
        <taxon>Rhizophoraceae</taxon>
        <taxon>Rhizophora</taxon>
    </lineage>
</organism>
<protein>
    <submittedName>
        <fullName evidence="1">Uncharacterized protein</fullName>
    </submittedName>
</protein>
<reference evidence="1" key="1">
    <citation type="submission" date="2018-02" db="EMBL/GenBank/DDBJ databases">
        <title>Rhizophora mucronata_Transcriptome.</title>
        <authorList>
            <person name="Meera S.P."/>
            <person name="Sreeshan A."/>
            <person name="Augustine A."/>
        </authorList>
    </citation>
    <scope>NUCLEOTIDE SEQUENCE</scope>
    <source>
        <tissue evidence="1">Leaf</tissue>
    </source>
</reference>
<name>A0A2P2QEE3_RHIMU</name>
<dbReference type="EMBL" id="GGEC01084821">
    <property type="protein sequence ID" value="MBX65305.1"/>
    <property type="molecule type" value="Transcribed_RNA"/>
</dbReference>